<dbReference type="Pfam" id="PF18001">
    <property type="entry name" value="Il13Ra_Ig"/>
    <property type="match status" value="1"/>
</dbReference>
<dbReference type="Bgee" id="ENSOANG00000019956">
    <property type="expression patterns" value="Expressed in ovary and 8 other cell types or tissues"/>
</dbReference>
<evidence type="ECO:0000256" key="4">
    <source>
        <dbReference type="ARBA" id="ARBA00022989"/>
    </source>
</evidence>
<accession>F6WPP5</accession>
<feature type="domain" description="Interleukin-13 receptor subunit alpha-1 Ig-like" evidence="11">
    <location>
        <begin position="31"/>
        <end position="124"/>
    </location>
</feature>
<protein>
    <submittedName>
        <fullName evidence="12">Interleukin 13 receptor subunit alpha 1</fullName>
    </submittedName>
</protein>
<dbReference type="GeneID" id="100073895"/>
<evidence type="ECO:0000256" key="8">
    <source>
        <dbReference type="SAM" id="Phobius"/>
    </source>
</evidence>
<evidence type="ECO:0000313" key="12">
    <source>
        <dbReference type="Ensembl" id="ENSOANP00000025330.3"/>
    </source>
</evidence>
<keyword evidence="3 9" id="KW-0732">Signal</keyword>
<dbReference type="PANTHER" id="PTHR23037">
    <property type="entry name" value="CYTOKINE RECEPTOR"/>
    <property type="match status" value="1"/>
</dbReference>
<keyword evidence="4 8" id="KW-1133">Transmembrane helix</keyword>
<dbReference type="PANTHER" id="PTHR23037:SF46">
    <property type="entry name" value="INTERLEUKIN 5 RECEPTOR SUBUNIT ALPHA"/>
    <property type="match status" value="1"/>
</dbReference>
<keyword evidence="5 8" id="KW-0472">Membrane</keyword>
<dbReference type="GO" id="GO:0002639">
    <property type="term" value="P:positive regulation of immunoglobulin production"/>
    <property type="evidence" value="ECO:0000318"/>
    <property type="project" value="GO_Central"/>
</dbReference>
<evidence type="ECO:0000256" key="5">
    <source>
        <dbReference type="ARBA" id="ARBA00023136"/>
    </source>
</evidence>
<evidence type="ECO:0000256" key="2">
    <source>
        <dbReference type="ARBA" id="ARBA00022692"/>
    </source>
</evidence>
<feature type="transmembrane region" description="Helical" evidence="8">
    <location>
        <begin position="341"/>
        <end position="366"/>
    </location>
</feature>
<dbReference type="RefSeq" id="XP_028923449.1">
    <property type="nucleotide sequence ID" value="XM_029067616.2"/>
</dbReference>
<gene>
    <name evidence="12" type="primary">IL13RA1</name>
</gene>
<evidence type="ECO:0000313" key="13">
    <source>
        <dbReference type="Proteomes" id="UP000002279"/>
    </source>
</evidence>
<feature type="signal peptide" evidence="9">
    <location>
        <begin position="1"/>
        <end position="23"/>
    </location>
</feature>
<organism evidence="12 13">
    <name type="scientific">Ornithorhynchus anatinus</name>
    <name type="common">Duckbill platypus</name>
    <dbReference type="NCBI Taxonomy" id="9258"/>
    <lineage>
        <taxon>Eukaryota</taxon>
        <taxon>Metazoa</taxon>
        <taxon>Chordata</taxon>
        <taxon>Craniata</taxon>
        <taxon>Vertebrata</taxon>
        <taxon>Euteleostomi</taxon>
        <taxon>Mammalia</taxon>
        <taxon>Monotremata</taxon>
        <taxon>Ornithorhynchidae</taxon>
        <taxon>Ornithorhynchus</taxon>
    </lineage>
</organism>
<dbReference type="GO" id="GO:0019955">
    <property type="term" value="F:cytokine binding"/>
    <property type="evidence" value="ECO:0000318"/>
    <property type="project" value="GO_Central"/>
</dbReference>
<dbReference type="eggNOG" id="ENOG502RYXH">
    <property type="taxonomic scope" value="Eukaryota"/>
</dbReference>
<evidence type="ECO:0000256" key="1">
    <source>
        <dbReference type="ARBA" id="ARBA00004479"/>
    </source>
</evidence>
<dbReference type="GO" id="GO:0043235">
    <property type="term" value="C:receptor complex"/>
    <property type="evidence" value="ECO:0000318"/>
    <property type="project" value="GO_Central"/>
</dbReference>
<evidence type="ECO:0000256" key="9">
    <source>
        <dbReference type="SAM" id="SignalP"/>
    </source>
</evidence>
<dbReference type="STRING" id="9258.ENSOANP00000025330"/>
<dbReference type="InParanoid" id="F6WPP5"/>
<dbReference type="InterPro" id="IPR013783">
    <property type="entry name" value="Ig-like_fold"/>
</dbReference>
<dbReference type="CDD" id="cd00063">
    <property type="entry name" value="FN3"/>
    <property type="match status" value="1"/>
</dbReference>
<dbReference type="InterPro" id="IPR015321">
    <property type="entry name" value="TypeI_recpt_CBD"/>
</dbReference>
<dbReference type="Pfam" id="PF09240">
    <property type="entry name" value="IL6Ra-bind"/>
    <property type="match status" value="1"/>
</dbReference>
<evidence type="ECO:0000256" key="3">
    <source>
        <dbReference type="ARBA" id="ARBA00022729"/>
    </source>
</evidence>
<comment type="subcellular location">
    <subcellularLocation>
        <location evidence="1">Membrane</location>
        <topology evidence="1">Single-pass type I membrane protein</topology>
    </subcellularLocation>
</comment>
<dbReference type="GeneTree" id="ENSGT00940000160896"/>
<dbReference type="OrthoDB" id="9940625at2759"/>
<dbReference type="KEGG" id="oaa:100073895"/>
<dbReference type="SUPFAM" id="SSF49265">
    <property type="entry name" value="Fibronectin type III"/>
    <property type="match status" value="2"/>
</dbReference>
<reference evidence="12 13" key="1">
    <citation type="journal article" date="2008" name="Nature">
        <title>Genome analysis of the platypus reveals unique signatures of evolution.</title>
        <authorList>
            <person name="Warren W.C."/>
            <person name="Hillier L.W."/>
            <person name="Marshall Graves J.A."/>
            <person name="Birney E."/>
            <person name="Ponting C.P."/>
            <person name="Grutzner F."/>
            <person name="Belov K."/>
            <person name="Miller W."/>
            <person name="Clarke L."/>
            <person name="Chinwalla A.T."/>
            <person name="Yang S.P."/>
            <person name="Heger A."/>
            <person name="Locke D.P."/>
            <person name="Miethke P."/>
            <person name="Waters P.D."/>
            <person name="Veyrunes F."/>
            <person name="Fulton L."/>
            <person name="Fulton B."/>
            <person name="Graves T."/>
            <person name="Wallis J."/>
            <person name="Puente X.S."/>
            <person name="Lopez-Otin C."/>
            <person name="Ordonez G.R."/>
            <person name="Eichler E.E."/>
            <person name="Chen L."/>
            <person name="Cheng Z."/>
            <person name="Deakin J.E."/>
            <person name="Alsop A."/>
            <person name="Thompson K."/>
            <person name="Kirby P."/>
            <person name="Papenfuss A.T."/>
            <person name="Wakefield M.J."/>
            <person name="Olender T."/>
            <person name="Lancet D."/>
            <person name="Huttley G.A."/>
            <person name="Smit A.F."/>
            <person name="Pask A."/>
            <person name="Temple-Smith P."/>
            <person name="Batzer M.A."/>
            <person name="Walker J.A."/>
            <person name="Konkel M.K."/>
            <person name="Harris R.S."/>
            <person name="Whittington C.M."/>
            <person name="Wong E.S."/>
            <person name="Gemmell N.J."/>
            <person name="Buschiazzo E."/>
            <person name="Vargas Jentzsch I.M."/>
            <person name="Merkel A."/>
            <person name="Schmitz J."/>
            <person name="Zemann A."/>
            <person name="Churakov G."/>
            <person name="Kriegs J.O."/>
            <person name="Brosius J."/>
            <person name="Murchison E.P."/>
            <person name="Sachidanandam R."/>
            <person name="Smith C."/>
            <person name="Hannon G.J."/>
            <person name="Tsend-Ayush E."/>
            <person name="McMillan D."/>
            <person name="Attenborough R."/>
            <person name="Rens W."/>
            <person name="Ferguson-Smith M."/>
            <person name="Lefevre C.M."/>
            <person name="Sharp J.A."/>
            <person name="Nicholas K.R."/>
            <person name="Ray D.A."/>
            <person name="Kube M."/>
            <person name="Reinhardt R."/>
            <person name="Pringle T.H."/>
            <person name="Taylor J."/>
            <person name="Jones R.C."/>
            <person name="Nixon B."/>
            <person name="Dacheux J.L."/>
            <person name="Niwa H."/>
            <person name="Sekita Y."/>
            <person name="Huang X."/>
            <person name="Stark A."/>
            <person name="Kheradpour P."/>
            <person name="Kellis M."/>
            <person name="Flicek P."/>
            <person name="Chen Y."/>
            <person name="Webber C."/>
            <person name="Hardison R."/>
            <person name="Nelson J."/>
            <person name="Hallsworth-Pepin K."/>
            <person name="Delehaunty K."/>
            <person name="Markovic C."/>
            <person name="Minx P."/>
            <person name="Feng Y."/>
            <person name="Kremitzki C."/>
            <person name="Mitreva M."/>
            <person name="Glasscock J."/>
            <person name="Wylie T."/>
            <person name="Wohldmann P."/>
            <person name="Thiru P."/>
            <person name="Nhan M.N."/>
            <person name="Pohl C.S."/>
            <person name="Smith S.M."/>
            <person name="Hou S."/>
            <person name="Nefedov M."/>
            <person name="de Jong P.J."/>
            <person name="Renfree M.B."/>
            <person name="Mardis E.R."/>
            <person name="Wilson R.K."/>
        </authorList>
    </citation>
    <scope>NUCLEOTIDE SEQUENCE [LARGE SCALE GENOMIC DNA]</scope>
    <source>
        <strain evidence="12 13">Glennie</strain>
    </source>
</reference>
<dbReference type="OMA" id="RPVCASK"/>
<reference evidence="12" key="3">
    <citation type="submission" date="2025-09" db="UniProtKB">
        <authorList>
            <consortium name="Ensembl"/>
        </authorList>
    </citation>
    <scope>IDENTIFICATION</scope>
    <source>
        <strain evidence="12">Glennie</strain>
    </source>
</reference>
<evidence type="ECO:0000259" key="11">
    <source>
        <dbReference type="Pfam" id="PF18001"/>
    </source>
</evidence>
<reference evidence="12" key="2">
    <citation type="submission" date="2025-08" db="UniProtKB">
        <authorList>
            <consortium name="Ensembl"/>
        </authorList>
    </citation>
    <scope>IDENTIFICATION</scope>
    <source>
        <strain evidence="12">Glennie</strain>
    </source>
</reference>
<keyword evidence="6" id="KW-0675">Receptor</keyword>
<evidence type="ECO:0000256" key="6">
    <source>
        <dbReference type="ARBA" id="ARBA00023170"/>
    </source>
</evidence>
<dbReference type="GO" id="GO:0004896">
    <property type="term" value="F:cytokine receptor activity"/>
    <property type="evidence" value="ECO:0000318"/>
    <property type="project" value="GO_Central"/>
</dbReference>
<dbReference type="Gene3D" id="2.60.40.10">
    <property type="entry name" value="Immunoglobulins"/>
    <property type="match status" value="3"/>
</dbReference>
<dbReference type="InterPro" id="IPR036116">
    <property type="entry name" value="FN3_sf"/>
</dbReference>
<dbReference type="FunFam" id="2.60.40.10:FF:000717">
    <property type="entry name" value="interleukin-13 receptor subunit alpha-1 isoform X1"/>
    <property type="match status" value="1"/>
</dbReference>
<dbReference type="InterPro" id="IPR040566">
    <property type="entry name" value="Il13Ra_Ig"/>
</dbReference>
<dbReference type="CTD" id="3597"/>
<name>F6WPP5_ORNAN</name>
<evidence type="ECO:0000256" key="7">
    <source>
        <dbReference type="ARBA" id="ARBA00023180"/>
    </source>
</evidence>
<dbReference type="GO" id="GO:0019221">
    <property type="term" value="P:cytokine-mediated signaling pathway"/>
    <property type="evidence" value="ECO:0000318"/>
    <property type="project" value="GO_Central"/>
</dbReference>
<keyword evidence="13" id="KW-1185">Reference proteome</keyword>
<dbReference type="PROSITE" id="PS01356">
    <property type="entry name" value="HEMATOPO_REC_S_F2"/>
    <property type="match status" value="1"/>
</dbReference>
<keyword evidence="7" id="KW-0325">Glycoprotein</keyword>
<dbReference type="InterPro" id="IPR003961">
    <property type="entry name" value="FN3_dom"/>
</dbReference>
<dbReference type="FunFam" id="2.60.40.10:FF:000851">
    <property type="entry name" value="interleukin-13 receptor subunit alpha-1 isoform X2"/>
    <property type="match status" value="1"/>
</dbReference>
<evidence type="ECO:0000259" key="10">
    <source>
        <dbReference type="Pfam" id="PF09240"/>
    </source>
</evidence>
<feature type="domain" description="Type I cytokine receptor cytokine-binding" evidence="10">
    <location>
        <begin position="130"/>
        <end position="217"/>
    </location>
</feature>
<dbReference type="HOGENOM" id="CLU_039945_1_0_1"/>
<proteinExistence type="predicted"/>
<sequence>MEPAAGPRLLKALLWLSFAGSLGEKDLPENFPHLTNVSVSVEHLCTLIWTWNPPERTVKSCSLLYFSYLDKESQRECSINAYRETTVALNEKVCIQVRSQCNCNQSESSSELVKSCTPTPRGDPETAVRDLHCIWQSLKSMNCSWLPGRRAPPDADYTLHYWYSGLEVNHQCTDLSVRGELIACSFAYSPNQSGEVQIMVSDSSGKVRPFYQVISSSSFVKPDPPLITNLSKANDSVYVEWVDPVHFPRGCLEYQVETKDSLSREWKHRKVVNPEDVCQTLLATQEPEENSQVTNCFKLFTFHPGTILTIRIRAKTRNICYDSDIWSEWSEEKSIGEKADYTFYIIILLTIPVIITVAIIILLLYLKRLKIIIFPPIPDPGKIFKEMFGEQNDDTLHWRKYDIHEKQMKEETDSVVLIENQKTSS</sequence>
<dbReference type="Proteomes" id="UP000002279">
    <property type="component" value="Chromosome 6"/>
</dbReference>
<feature type="chain" id="PRO_5027738399" evidence="9">
    <location>
        <begin position="24"/>
        <end position="425"/>
    </location>
</feature>
<dbReference type="Ensembl" id="ENSOANT00000029134.3">
    <property type="protein sequence ID" value="ENSOANP00000025330.3"/>
    <property type="gene ID" value="ENSOANG00000019956.3"/>
</dbReference>
<dbReference type="GO" id="GO:0009897">
    <property type="term" value="C:external side of plasma membrane"/>
    <property type="evidence" value="ECO:0000318"/>
    <property type="project" value="GO_Central"/>
</dbReference>
<dbReference type="InterPro" id="IPR003532">
    <property type="entry name" value="Short_hematopoietin_rcpt_2_CS"/>
</dbReference>
<keyword evidence="2 8" id="KW-0812">Transmembrane</keyword>
<dbReference type="FunCoup" id="F6WPP5">
    <property type="interactions" value="367"/>
</dbReference>
<dbReference type="AlphaFoldDB" id="F6WPP5"/>